<name>A0A4R1NP28_9RHOB</name>
<reference evidence="2 3" key="1">
    <citation type="submission" date="2019-03" db="EMBL/GenBank/DDBJ databases">
        <title>Genomic Encyclopedia of Archaeal and Bacterial Type Strains, Phase II (KMG-II): from individual species to whole genera.</title>
        <authorList>
            <person name="Goeker M."/>
        </authorList>
    </citation>
    <scope>NUCLEOTIDE SEQUENCE [LARGE SCALE GENOMIC DNA]</scope>
    <source>
        <strain evidence="2 3">DSM 26433</strain>
    </source>
</reference>
<evidence type="ECO:0000313" key="2">
    <source>
        <dbReference type="EMBL" id="TCL09975.1"/>
    </source>
</evidence>
<comment type="caution">
    <text evidence="2">The sequence shown here is derived from an EMBL/GenBank/DDBJ whole genome shotgun (WGS) entry which is preliminary data.</text>
</comment>
<evidence type="ECO:0000256" key="1">
    <source>
        <dbReference type="SAM" id="Phobius"/>
    </source>
</evidence>
<evidence type="ECO:0000313" key="3">
    <source>
        <dbReference type="Proteomes" id="UP000295673"/>
    </source>
</evidence>
<dbReference type="OrthoDB" id="7862849at2"/>
<dbReference type="Pfam" id="PF10658">
    <property type="entry name" value="DUF2484"/>
    <property type="match status" value="1"/>
</dbReference>
<accession>A0A4R1NP28</accession>
<organism evidence="2 3">
    <name type="scientific">Shimia isoporae</name>
    <dbReference type="NCBI Taxonomy" id="647720"/>
    <lineage>
        <taxon>Bacteria</taxon>
        <taxon>Pseudomonadati</taxon>
        <taxon>Pseudomonadota</taxon>
        <taxon>Alphaproteobacteria</taxon>
        <taxon>Rhodobacterales</taxon>
        <taxon>Roseobacteraceae</taxon>
    </lineage>
</organism>
<dbReference type="AlphaFoldDB" id="A0A4R1NP28"/>
<gene>
    <name evidence="2" type="ORF">BXY66_2043</name>
</gene>
<sequence length="81" mass="9446">MTLSLGLACLWLVAANFRAMFPSKDHLWKFAYFMIAIGVPILIGVYVQNGPWVALILLIMGGWIMRWPVYYAWLWLKRRVS</sequence>
<feature type="transmembrane region" description="Helical" evidence="1">
    <location>
        <begin position="54"/>
        <end position="76"/>
    </location>
</feature>
<dbReference type="Proteomes" id="UP000295673">
    <property type="component" value="Unassembled WGS sequence"/>
</dbReference>
<keyword evidence="1" id="KW-0472">Membrane</keyword>
<feature type="transmembrane region" description="Helical" evidence="1">
    <location>
        <begin position="29"/>
        <end position="47"/>
    </location>
</feature>
<dbReference type="RefSeq" id="WP_132859960.1">
    <property type="nucleotide sequence ID" value="NZ_SMGR01000001.1"/>
</dbReference>
<dbReference type="InterPro" id="IPR018919">
    <property type="entry name" value="DUF2484"/>
</dbReference>
<protein>
    <submittedName>
        <fullName evidence="2">Uncharacterized protein DUF2484</fullName>
    </submittedName>
</protein>
<keyword evidence="1" id="KW-1133">Transmembrane helix</keyword>
<dbReference type="EMBL" id="SMGR01000001">
    <property type="protein sequence ID" value="TCL09975.1"/>
    <property type="molecule type" value="Genomic_DNA"/>
</dbReference>
<keyword evidence="3" id="KW-1185">Reference proteome</keyword>
<keyword evidence="1" id="KW-0812">Transmembrane</keyword>
<proteinExistence type="predicted"/>